<proteinExistence type="predicted"/>
<comment type="caution">
    <text evidence="1">The sequence shown here is derived from an EMBL/GenBank/DDBJ whole genome shotgun (WGS) entry which is preliminary data.</text>
</comment>
<sequence length="14" mass="1635">MRSRACNAEIFCSF</sequence>
<keyword evidence="2" id="KW-1185">Reference proteome</keyword>
<accession>A0A2J7ZSJ9</accession>
<dbReference type="Proteomes" id="UP000236333">
    <property type="component" value="Unassembled WGS sequence"/>
</dbReference>
<evidence type="ECO:0000313" key="2">
    <source>
        <dbReference type="Proteomes" id="UP000236333"/>
    </source>
</evidence>
<dbReference type="EMBL" id="PGGS01000528">
    <property type="protein sequence ID" value="PNH03252.1"/>
    <property type="molecule type" value="Genomic_DNA"/>
</dbReference>
<protein>
    <submittedName>
        <fullName evidence="1">Uncharacterized protein</fullName>
    </submittedName>
</protein>
<evidence type="ECO:0000313" key="1">
    <source>
        <dbReference type="EMBL" id="PNH03252.1"/>
    </source>
</evidence>
<organism evidence="1 2">
    <name type="scientific">Tetrabaena socialis</name>
    <dbReference type="NCBI Taxonomy" id="47790"/>
    <lineage>
        <taxon>Eukaryota</taxon>
        <taxon>Viridiplantae</taxon>
        <taxon>Chlorophyta</taxon>
        <taxon>core chlorophytes</taxon>
        <taxon>Chlorophyceae</taxon>
        <taxon>CS clade</taxon>
        <taxon>Chlamydomonadales</taxon>
        <taxon>Tetrabaenaceae</taxon>
        <taxon>Tetrabaena</taxon>
    </lineage>
</organism>
<gene>
    <name evidence="1" type="ORF">TSOC_010705</name>
</gene>
<reference evidence="1 2" key="1">
    <citation type="journal article" date="2017" name="Mol. Biol. Evol.">
        <title>The 4-celled Tetrabaena socialis nuclear genome reveals the essential components for genetic control of cell number at the origin of multicellularity in the volvocine lineage.</title>
        <authorList>
            <person name="Featherston J."/>
            <person name="Arakaki Y."/>
            <person name="Hanschen E.R."/>
            <person name="Ferris P.J."/>
            <person name="Michod R.E."/>
            <person name="Olson B.J.S.C."/>
            <person name="Nozaki H."/>
            <person name="Durand P.M."/>
        </authorList>
    </citation>
    <scope>NUCLEOTIDE SEQUENCE [LARGE SCALE GENOMIC DNA]</scope>
    <source>
        <strain evidence="1 2">NIES-571</strain>
    </source>
</reference>
<name>A0A2J7ZSJ9_9CHLO</name>